<keyword evidence="3" id="KW-1185">Reference proteome</keyword>
<dbReference type="Proteomes" id="UP000326396">
    <property type="component" value="Linkage Group LG12"/>
</dbReference>
<feature type="region of interest" description="Disordered" evidence="1">
    <location>
        <begin position="1"/>
        <end position="38"/>
    </location>
</feature>
<accession>A0A5N6PGB0</accession>
<evidence type="ECO:0000313" key="2">
    <source>
        <dbReference type="EMBL" id="KAD6453552.1"/>
    </source>
</evidence>
<reference evidence="2 3" key="1">
    <citation type="submission" date="2019-05" db="EMBL/GenBank/DDBJ databases">
        <title>Mikania micrantha, genome provides insights into the molecular mechanism of rapid growth.</title>
        <authorList>
            <person name="Liu B."/>
        </authorList>
    </citation>
    <scope>NUCLEOTIDE SEQUENCE [LARGE SCALE GENOMIC DNA]</scope>
    <source>
        <strain evidence="2">NLD-2019</strain>
        <tissue evidence="2">Leaf</tissue>
    </source>
</reference>
<sequence length="109" mass="11395">MAGPTYATPPPAATVAGDDNATKLLHHPPPSPAEQLHHCSSEDHLLPTDKQQVQTFSDRSERGFAFLFGPSGCNDSGEGCDLITVGGDGGGRGGLWWWLPELIAGGEEG</sequence>
<comment type="caution">
    <text evidence="2">The sequence shown here is derived from an EMBL/GenBank/DDBJ whole genome shotgun (WGS) entry which is preliminary data.</text>
</comment>
<proteinExistence type="predicted"/>
<dbReference type="AlphaFoldDB" id="A0A5N6PGB0"/>
<evidence type="ECO:0000256" key="1">
    <source>
        <dbReference type="SAM" id="MobiDB-lite"/>
    </source>
</evidence>
<evidence type="ECO:0000313" key="3">
    <source>
        <dbReference type="Proteomes" id="UP000326396"/>
    </source>
</evidence>
<name>A0A5N6PGB0_9ASTR</name>
<organism evidence="2 3">
    <name type="scientific">Mikania micrantha</name>
    <name type="common">bitter vine</name>
    <dbReference type="NCBI Taxonomy" id="192012"/>
    <lineage>
        <taxon>Eukaryota</taxon>
        <taxon>Viridiplantae</taxon>
        <taxon>Streptophyta</taxon>
        <taxon>Embryophyta</taxon>
        <taxon>Tracheophyta</taxon>
        <taxon>Spermatophyta</taxon>
        <taxon>Magnoliopsida</taxon>
        <taxon>eudicotyledons</taxon>
        <taxon>Gunneridae</taxon>
        <taxon>Pentapetalae</taxon>
        <taxon>asterids</taxon>
        <taxon>campanulids</taxon>
        <taxon>Asterales</taxon>
        <taxon>Asteraceae</taxon>
        <taxon>Asteroideae</taxon>
        <taxon>Heliantheae alliance</taxon>
        <taxon>Eupatorieae</taxon>
        <taxon>Mikania</taxon>
    </lineage>
</organism>
<protein>
    <submittedName>
        <fullName evidence="2">Uncharacterized protein</fullName>
    </submittedName>
</protein>
<gene>
    <name evidence="2" type="ORF">E3N88_08257</name>
</gene>
<dbReference type="EMBL" id="SZYD01000004">
    <property type="protein sequence ID" value="KAD6453552.1"/>
    <property type="molecule type" value="Genomic_DNA"/>
</dbReference>